<evidence type="ECO:0000256" key="4">
    <source>
        <dbReference type="ARBA" id="ARBA00022989"/>
    </source>
</evidence>
<keyword evidence="4 7" id="KW-1133">Transmembrane helix</keyword>
<feature type="transmembrane region" description="Helical" evidence="7">
    <location>
        <begin position="612"/>
        <end position="636"/>
    </location>
</feature>
<evidence type="ECO:0000256" key="5">
    <source>
        <dbReference type="ARBA" id="ARBA00023136"/>
    </source>
</evidence>
<dbReference type="PATRIC" id="fig|1318628.3.peg.2505"/>
<dbReference type="HOGENOM" id="CLU_008861_4_0_6"/>
<feature type="transmembrane region" description="Helical" evidence="7">
    <location>
        <begin position="352"/>
        <end position="375"/>
    </location>
</feature>
<feature type="compositionally biased region" description="Polar residues" evidence="6">
    <location>
        <begin position="799"/>
        <end position="808"/>
    </location>
</feature>
<feature type="transmembrane region" description="Helical" evidence="7">
    <location>
        <begin position="21"/>
        <end position="41"/>
    </location>
</feature>
<feature type="transmembrane region" description="Helical" evidence="7">
    <location>
        <begin position="226"/>
        <end position="244"/>
    </location>
</feature>
<feature type="region of interest" description="Disordered" evidence="6">
    <location>
        <begin position="784"/>
        <end position="808"/>
    </location>
</feature>
<dbReference type="InterPro" id="IPR050545">
    <property type="entry name" value="Mycobact_MmpL"/>
</dbReference>
<dbReference type="InterPro" id="IPR004869">
    <property type="entry name" value="MMPL_dom"/>
</dbReference>
<dbReference type="OrthoDB" id="9803781at2"/>
<evidence type="ECO:0000259" key="8">
    <source>
        <dbReference type="Pfam" id="PF03176"/>
    </source>
</evidence>
<dbReference type="eggNOG" id="COG1033">
    <property type="taxonomic scope" value="Bacteria"/>
</dbReference>
<feature type="transmembrane region" description="Helical" evidence="7">
    <location>
        <begin position="251"/>
        <end position="272"/>
    </location>
</feature>
<dbReference type="Gene3D" id="1.20.1640.10">
    <property type="entry name" value="Multidrug efflux transporter AcrB transmembrane domain"/>
    <property type="match status" value="2"/>
</dbReference>
<feature type="transmembrane region" description="Helical" evidence="7">
    <location>
        <begin position="745"/>
        <end position="769"/>
    </location>
</feature>
<dbReference type="STRING" id="1318628.MARLIPOL_12545"/>
<feature type="transmembrane region" description="Helical" evidence="7">
    <location>
        <begin position="674"/>
        <end position="693"/>
    </location>
</feature>
<evidence type="ECO:0000256" key="6">
    <source>
        <dbReference type="SAM" id="MobiDB-lite"/>
    </source>
</evidence>
<comment type="caution">
    <text evidence="9">The sequence shown here is derived from an EMBL/GenBank/DDBJ whole genome shotgun (WGS) entry which is preliminary data.</text>
</comment>
<evidence type="ECO:0000256" key="1">
    <source>
        <dbReference type="ARBA" id="ARBA00004651"/>
    </source>
</evidence>
<name>R8AZM0_9GAMM</name>
<comment type="subcellular location">
    <subcellularLocation>
        <location evidence="1">Cell membrane</location>
        <topology evidence="1">Multi-pass membrane protein</topology>
    </subcellularLocation>
</comment>
<evidence type="ECO:0000313" key="9">
    <source>
        <dbReference type="EMBL" id="EON91764.1"/>
    </source>
</evidence>
<proteinExistence type="predicted"/>
<dbReference type="SUPFAM" id="SSF82866">
    <property type="entry name" value="Multidrug efflux transporter AcrB transmembrane domain"/>
    <property type="match status" value="2"/>
</dbReference>
<dbReference type="RefSeq" id="WP_012138584.1">
    <property type="nucleotide sequence ID" value="NZ_KE007326.1"/>
</dbReference>
<gene>
    <name evidence="9" type="ORF">MARLIPOL_12545</name>
</gene>
<evidence type="ECO:0000256" key="3">
    <source>
        <dbReference type="ARBA" id="ARBA00022692"/>
    </source>
</evidence>
<dbReference type="EMBL" id="ASAD01000013">
    <property type="protein sequence ID" value="EON91764.1"/>
    <property type="molecule type" value="Genomic_DNA"/>
</dbReference>
<feature type="transmembrane region" description="Helical" evidence="7">
    <location>
        <begin position="643"/>
        <end position="662"/>
    </location>
</feature>
<dbReference type="Pfam" id="PF03176">
    <property type="entry name" value="MMPL"/>
    <property type="match status" value="2"/>
</dbReference>
<evidence type="ECO:0000256" key="7">
    <source>
        <dbReference type="SAM" id="Phobius"/>
    </source>
</evidence>
<dbReference type="AlphaFoldDB" id="R8AZM0"/>
<feature type="transmembrane region" description="Helical" evidence="7">
    <location>
        <begin position="327"/>
        <end position="346"/>
    </location>
</feature>
<evidence type="ECO:0000313" key="10">
    <source>
        <dbReference type="Proteomes" id="UP000016540"/>
    </source>
</evidence>
<dbReference type="PANTHER" id="PTHR33406:SF10">
    <property type="entry name" value="SSD DOMAIN-CONTAINING PROTEIN"/>
    <property type="match status" value="1"/>
</dbReference>
<dbReference type="Proteomes" id="UP000016540">
    <property type="component" value="Unassembled WGS sequence"/>
</dbReference>
<feature type="transmembrane region" description="Helical" evidence="7">
    <location>
        <begin position="714"/>
        <end position="733"/>
    </location>
</feature>
<accession>R8AZM0</accession>
<feature type="domain" description="Membrane transport protein MMPL" evidence="8">
    <location>
        <begin position="573"/>
        <end position="768"/>
    </location>
</feature>
<organism evidence="9 10">
    <name type="scientific">Marinobacter lipolyticus SM19</name>
    <dbReference type="NCBI Taxonomy" id="1318628"/>
    <lineage>
        <taxon>Bacteria</taxon>
        <taxon>Pseudomonadati</taxon>
        <taxon>Pseudomonadota</taxon>
        <taxon>Gammaproteobacteria</taxon>
        <taxon>Pseudomonadales</taxon>
        <taxon>Marinobacteraceae</taxon>
        <taxon>Marinobacter</taxon>
    </lineage>
</organism>
<dbReference type="PANTHER" id="PTHR33406">
    <property type="entry name" value="MEMBRANE PROTEIN MJ1562-RELATED"/>
    <property type="match status" value="1"/>
</dbReference>
<protein>
    <submittedName>
        <fullName evidence="9">Transporter</fullName>
    </submittedName>
</protein>
<keyword evidence="2" id="KW-1003">Cell membrane</keyword>
<evidence type="ECO:0000256" key="2">
    <source>
        <dbReference type="ARBA" id="ARBA00022475"/>
    </source>
</evidence>
<sequence length="808" mass="88385">MKDSNFLKLQHFVEACIRYRLFVVSAYMVVTAIMLVAASRVEIMTVFEDLLPQDHPYVQVHQKIKNTFGGSNLVSIMLEVEQGDIFNRNFLSKLQKVTKDLQQVDGVNPFQITSLASKKLKEVRGSTNAIDVRSLMWPDVPTDDQGLAELKESVLSNSLVHGAYVSQDLKAALITVDFYDDELDYSRIFSQISGIADTVQDDDVRVRIVGEPILYGWVNHYLPETLQIFLLTICSLIALLFVIARTWRGTLLPLLAGTTSAIWALGSAQLLGFNLDPLVIVIAFLITARAISHSVQLVTRFDDELARGAESTTAAAQASMLQLFKPGFLGVMTDAGCIMVVMLTPIPLLEKVAVIGTIWVLTIILTACVLTPVLLSWIKKPDGYVHGLDLSAAIQRVLSLCIHIATSRWRFAMLSMAVLTFVVSGLYATKIQVGDAEPGSPILWPNSTYNQDSAAINSQFQGADQMLVVFSGNEPDAVKEPFVLRNMGELQKFMAAQPEVGGSLSVSDVIPSVRSVLWEGNPRHLELGADRRENGELLYMYTSGSDPGDMARFADPQYQDAALTFYFRDHKGETIRTAIARVKEYVEQNPIAEGEYQLAGGLIGTLAAVNEVILVGQVESIALALLVLVIFCAIAYRSTVAGLFFMVPVVLANTVTFSYMAWQGIGMNISTLPVAALGIGLGVDYAIYIVDGIREQLHKDSDLKKAIVNSLRTAGKGVLITALTLTASVVLWWASSLRFQADMGILMGIWLFVSAVSALLIVPSMVYVLRPDFITAGSVRPADVASETQPKPQKPFASPATQTMEKVM</sequence>
<keyword evidence="5 7" id="KW-0472">Membrane</keyword>
<reference evidence="9 10" key="1">
    <citation type="journal article" date="2013" name="Genome Announc.">
        <title>Draft Genome Sequence of the Moderately Halophilic Bacterium Marinobacter lipolyticus Strain SM19.</title>
        <authorList>
            <person name="Papke R.T."/>
            <person name="de la Haba R.R."/>
            <person name="Infante-Dominguez C."/>
            <person name="Perez D."/>
            <person name="Sanchez-Porro C."/>
            <person name="Lapierre P."/>
            <person name="Ventosa A."/>
        </authorList>
    </citation>
    <scope>NUCLEOTIDE SEQUENCE [LARGE SCALE GENOMIC DNA]</scope>
    <source>
        <strain evidence="9 10">SM19</strain>
    </source>
</reference>
<keyword evidence="10" id="KW-1185">Reference proteome</keyword>
<keyword evidence="3 7" id="KW-0812">Transmembrane</keyword>
<dbReference type="GO" id="GO:0005886">
    <property type="term" value="C:plasma membrane"/>
    <property type="evidence" value="ECO:0007669"/>
    <property type="project" value="UniProtKB-SubCell"/>
</dbReference>
<feature type="domain" description="Membrane transport protein MMPL" evidence="8">
    <location>
        <begin position="50"/>
        <end position="376"/>
    </location>
</feature>